<dbReference type="OrthoDB" id="9792987at2"/>
<reference evidence="1 2" key="1">
    <citation type="submission" date="2016-02" db="EMBL/GenBank/DDBJ databases">
        <authorList>
            <person name="Wen L."/>
            <person name="He K."/>
            <person name="Yang H."/>
        </authorList>
    </citation>
    <scope>NUCLEOTIDE SEQUENCE [LARGE SCALE GENOMIC DNA]</scope>
    <source>
        <strain evidence="1">Trichococcus palustris</strain>
    </source>
</reference>
<keyword evidence="2" id="KW-1185">Reference proteome</keyword>
<gene>
    <name evidence="1" type="ORF">Tpal_1037</name>
</gene>
<evidence type="ECO:0000313" key="2">
    <source>
        <dbReference type="Proteomes" id="UP000242754"/>
    </source>
</evidence>
<dbReference type="SUPFAM" id="SSF52833">
    <property type="entry name" value="Thioredoxin-like"/>
    <property type="match status" value="1"/>
</dbReference>
<protein>
    <recommendedName>
        <fullName evidence="3">Thioredoxin</fullName>
    </recommendedName>
</protein>
<dbReference type="Proteomes" id="UP000242754">
    <property type="component" value="Unassembled WGS sequence"/>
</dbReference>
<proteinExistence type="predicted"/>
<dbReference type="AlphaFoldDB" id="A0A143YG34"/>
<dbReference type="InterPro" id="IPR046698">
    <property type="entry name" value="PedC-like"/>
</dbReference>
<dbReference type="CDD" id="cd02947">
    <property type="entry name" value="TRX_family"/>
    <property type="match status" value="1"/>
</dbReference>
<dbReference type="Gene3D" id="3.40.30.10">
    <property type="entry name" value="Glutaredoxin"/>
    <property type="match status" value="1"/>
</dbReference>
<accession>A0A143YG34</accession>
<name>A0A143YG34_9LACT</name>
<dbReference type="EMBL" id="FJNE01000003">
    <property type="protein sequence ID" value="CZQ88718.1"/>
    <property type="molecule type" value="Genomic_DNA"/>
</dbReference>
<dbReference type="InterPro" id="IPR036249">
    <property type="entry name" value="Thioredoxin-like_sf"/>
</dbReference>
<dbReference type="STRING" id="140314.SAMN04488076_11361"/>
<sequence>MLNRGNYEEDIKEFIEITAEELEEKLASGEEAIVYIGKPVCPYCRKFVPKLDNVRKEQGLTIHYVNSQDTPTNPALQSIRAKMGVALVPSMVTVDGPGRFTNLNIDSSTSEEELIAVLRK</sequence>
<evidence type="ECO:0000313" key="1">
    <source>
        <dbReference type="EMBL" id="CZQ88718.1"/>
    </source>
</evidence>
<dbReference type="RefSeq" id="WP_087032247.1">
    <property type="nucleotide sequence ID" value="NZ_FJNE01000003.1"/>
</dbReference>
<dbReference type="Pfam" id="PF20207">
    <property type="entry name" value="DUF6568"/>
    <property type="match status" value="1"/>
</dbReference>
<organism evidence="1 2">
    <name type="scientific">Trichococcus palustris</name>
    <dbReference type="NCBI Taxonomy" id="140314"/>
    <lineage>
        <taxon>Bacteria</taxon>
        <taxon>Bacillati</taxon>
        <taxon>Bacillota</taxon>
        <taxon>Bacilli</taxon>
        <taxon>Lactobacillales</taxon>
        <taxon>Carnobacteriaceae</taxon>
        <taxon>Trichococcus</taxon>
    </lineage>
</organism>
<evidence type="ECO:0008006" key="3">
    <source>
        <dbReference type="Google" id="ProtNLM"/>
    </source>
</evidence>